<protein>
    <recommendedName>
        <fullName evidence="5 6">Cell division protein FtsA</fullName>
    </recommendedName>
</protein>
<keyword evidence="2 5" id="KW-0132">Cell division</keyword>
<comment type="function">
    <text evidence="5 6">Cell division protein that is involved in the assembly of the Z ring. May serve as a membrane anchor for the Z ring.</text>
</comment>
<reference evidence="8 9" key="1">
    <citation type="submission" date="2023-10" db="EMBL/GenBank/DDBJ databases">
        <title>Rubellicoccus peritrichatus gen. nov., sp. nov., isolated from an algae of coral reef tank.</title>
        <authorList>
            <person name="Luo J."/>
        </authorList>
    </citation>
    <scope>NUCLEOTIDE SEQUENCE [LARGE SCALE GENOMIC DNA]</scope>
    <source>
        <strain evidence="8 9">CR14</strain>
    </source>
</reference>
<proteinExistence type="inferred from homology"/>
<dbReference type="InterPro" id="IPR020823">
    <property type="entry name" value="Cell_div_FtsA"/>
</dbReference>
<evidence type="ECO:0000259" key="7">
    <source>
        <dbReference type="SMART" id="SM00842"/>
    </source>
</evidence>
<dbReference type="KEGG" id="puo:RZN69_10700"/>
<keyword evidence="4 5" id="KW-0131">Cell cycle</keyword>
<evidence type="ECO:0000256" key="1">
    <source>
        <dbReference type="ARBA" id="ARBA00022475"/>
    </source>
</evidence>
<keyword evidence="3 5" id="KW-0472">Membrane</keyword>
<dbReference type="RefSeq" id="WP_317836117.1">
    <property type="nucleotide sequence ID" value="NZ_CP136920.1"/>
</dbReference>
<evidence type="ECO:0000313" key="8">
    <source>
        <dbReference type="EMBL" id="WOO43557.1"/>
    </source>
</evidence>
<organism evidence="8 9">
    <name type="scientific">Rubellicoccus peritrichatus</name>
    <dbReference type="NCBI Taxonomy" id="3080537"/>
    <lineage>
        <taxon>Bacteria</taxon>
        <taxon>Pseudomonadati</taxon>
        <taxon>Verrucomicrobiota</taxon>
        <taxon>Opitutia</taxon>
        <taxon>Puniceicoccales</taxon>
        <taxon>Cerasicoccaceae</taxon>
        <taxon>Rubellicoccus</taxon>
    </lineage>
</organism>
<dbReference type="InterPro" id="IPR043129">
    <property type="entry name" value="ATPase_NBD"/>
</dbReference>
<comment type="subunit">
    <text evidence="5">Self-interacts. Interacts with FtsZ.</text>
</comment>
<evidence type="ECO:0000256" key="6">
    <source>
        <dbReference type="PIRNR" id="PIRNR003101"/>
    </source>
</evidence>
<name>A0AAQ3LDU6_9BACT</name>
<dbReference type="Pfam" id="PF14450">
    <property type="entry name" value="FtsA"/>
    <property type="match status" value="1"/>
</dbReference>
<keyword evidence="9" id="KW-1185">Reference proteome</keyword>
<dbReference type="Gene3D" id="3.30.420.40">
    <property type="match status" value="1"/>
</dbReference>
<comment type="similarity">
    <text evidence="5 6">Belongs to the FtsA/MreB family.</text>
</comment>
<dbReference type="CDD" id="cd24048">
    <property type="entry name" value="ASKHA_NBD_FtsA"/>
    <property type="match status" value="1"/>
</dbReference>
<keyword evidence="1 5" id="KW-1003">Cell membrane</keyword>
<dbReference type="HAMAP" id="MF_02033">
    <property type="entry name" value="FtsA"/>
    <property type="match status" value="1"/>
</dbReference>
<evidence type="ECO:0000313" key="9">
    <source>
        <dbReference type="Proteomes" id="UP001304300"/>
    </source>
</evidence>
<evidence type="ECO:0000256" key="4">
    <source>
        <dbReference type="ARBA" id="ARBA00023306"/>
    </source>
</evidence>
<dbReference type="GO" id="GO:0032153">
    <property type="term" value="C:cell division site"/>
    <property type="evidence" value="ECO:0007669"/>
    <property type="project" value="UniProtKB-UniRule"/>
</dbReference>
<dbReference type="InterPro" id="IPR003494">
    <property type="entry name" value="SHS2_FtsA"/>
</dbReference>
<dbReference type="GO" id="GO:0009898">
    <property type="term" value="C:cytoplasmic side of plasma membrane"/>
    <property type="evidence" value="ECO:0007669"/>
    <property type="project" value="UniProtKB-UniRule"/>
</dbReference>
<gene>
    <name evidence="5 8" type="primary">ftsA</name>
    <name evidence="8" type="ORF">RZN69_10700</name>
</gene>
<feature type="domain" description="SHS2" evidence="7">
    <location>
        <begin position="7"/>
        <end position="194"/>
    </location>
</feature>
<sequence length="402" mass="43145">MSQSKIVGAVEIGTTKTVVLVGEIVNGRSLNIVGMGQSSSAGVKKGEILDFRAASNATHAAIMGAEKSAGATIEAIYLAQTGRHLDGFANNGSVTVSSADGIVSKNDINRATKEGKGKELPAGRVYIHHIKNQVTLDGRAVEEPLRMQGQRLDIGYWSIHGDERRVRDHIHVINGFGLPVEDMIISSIATGSMVASEEEKKAGVLVLDIGCGTTDWVLYQNGFITRTGVVAVGGDHFTNDLALGLRINHRNAEKLKVQCGSAIMGKDDQTEKVWMVGDQMIGDRHIPKKALIQIISARCEELFSIIKKQLGDYCSVNALPAGVVITGGGSQLDGIVEAASRGMGVEARIGQNPQWVMEELRGPEFSTPLGLLHYALTGQHQEEFMVQEEKGILRKVVKMISG</sequence>
<dbReference type="Pfam" id="PF02491">
    <property type="entry name" value="SHS2_FTSA"/>
    <property type="match status" value="1"/>
</dbReference>
<dbReference type="NCBIfam" id="TIGR01174">
    <property type="entry name" value="ftsA"/>
    <property type="match status" value="1"/>
</dbReference>
<dbReference type="EMBL" id="CP136920">
    <property type="protein sequence ID" value="WOO43557.1"/>
    <property type="molecule type" value="Genomic_DNA"/>
</dbReference>
<dbReference type="PIRSF" id="PIRSF003101">
    <property type="entry name" value="FtsA"/>
    <property type="match status" value="1"/>
</dbReference>
<dbReference type="PANTHER" id="PTHR32432">
    <property type="entry name" value="CELL DIVISION PROTEIN FTSA-RELATED"/>
    <property type="match status" value="1"/>
</dbReference>
<evidence type="ECO:0000256" key="3">
    <source>
        <dbReference type="ARBA" id="ARBA00023136"/>
    </source>
</evidence>
<dbReference type="InterPro" id="IPR050696">
    <property type="entry name" value="FtsA/MreB"/>
</dbReference>
<dbReference type="AlphaFoldDB" id="A0AAQ3LDU6"/>
<dbReference type="SMART" id="SM00842">
    <property type="entry name" value="FtsA"/>
    <property type="match status" value="1"/>
</dbReference>
<comment type="subcellular location">
    <subcellularLocation>
        <location evidence="5">Cell membrane</location>
        <topology evidence="5">Peripheral membrane protein</topology>
        <orientation evidence="5">Cytoplasmic side</orientation>
    </subcellularLocation>
    <text evidence="5">Localizes to the Z ring in an FtsZ-dependent manner. Targeted to the membrane through a conserved C-terminal amphipathic helix.</text>
</comment>
<evidence type="ECO:0000256" key="2">
    <source>
        <dbReference type="ARBA" id="ARBA00022618"/>
    </source>
</evidence>
<dbReference type="GO" id="GO:0043093">
    <property type="term" value="P:FtsZ-dependent cytokinesis"/>
    <property type="evidence" value="ECO:0007669"/>
    <property type="project" value="UniProtKB-UniRule"/>
</dbReference>
<dbReference type="SUPFAM" id="SSF53067">
    <property type="entry name" value="Actin-like ATPase domain"/>
    <property type="match status" value="2"/>
</dbReference>
<evidence type="ECO:0000256" key="5">
    <source>
        <dbReference type="HAMAP-Rule" id="MF_02033"/>
    </source>
</evidence>
<dbReference type="Proteomes" id="UP001304300">
    <property type="component" value="Chromosome"/>
</dbReference>
<dbReference type="PANTHER" id="PTHR32432:SF4">
    <property type="entry name" value="CELL DIVISION PROTEIN FTSA"/>
    <property type="match status" value="1"/>
</dbReference>
<accession>A0AAQ3LDU6</accession>